<dbReference type="RefSeq" id="WP_211302676.1">
    <property type="nucleotide sequence ID" value="NZ_PVZC01000001.1"/>
</dbReference>
<keyword evidence="7 8" id="KW-0472">Membrane</keyword>
<dbReference type="Proteomes" id="UP000237846">
    <property type="component" value="Unassembled WGS sequence"/>
</dbReference>
<keyword evidence="4" id="KW-1003">Cell membrane</keyword>
<evidence type="ECO:0000256" key="3">
    <source>
        <dbReference type="ARBA" id="ARBA00022448"/>
    </source>
</evidence>
<feature type="transmembrane region" description="Helical" evidence="8">
    <location>
        <begin position="95"/>
        <end position="122"/>
    </location>
</feature>
<accession>A0A2T0QE07</accession>
<dbReference type="CDD" id="cd06550">
    <property type="entry name" value="TM_ABC_iron-siderophores_like"/>
    <property type="match status" value="1"/>
</dbReference>
<comment type="subcellular location">
    <subcellularLocation>
        <location evidence="1">Cell membrane</location>
        <topology evidence="1">Multi-pass membrane protein</topology>
    </subcellularLocation>
</comment>
<comment type="caution">
    <text evidence="9">The sequence shown here is derived from an EMBL/GenBank/DDBJ whole genome shotgun (WGS) entry which is preliminary data.</text>
</comment>
<evidence type="ECO:0000256" key="6">
    <source>
        <dbReference type="ARBA" id="ARBA00022989"/>
    </source>
</evidence>
<feature type="transmembrane region" description="Helical" evidence="8">
    <location>
        <begin position="254"/>
        <end position="281"/>
    </location>
</feature>
<dbReference type="GO" id="GO:0022857">
    <property type="term" value="F:transmembrane transporter activity"/>
    <property type="evidence" value="ECO:0007669"/>
    <property type="project" value="InterPro"/>
</dbReference>
<feature type="transmembrane region" description="Helical" evidence="8">
    <location>
        <begin position="319"/>
        <end position="340"/>
    </location>
</feature>
<keyword evidence="3" id="KW-0813">Transport</keyword>
<organism evidence="9 10">
    <name type="scientific">Allonocardiopsis opalescens</name>
    <dbReference type="NCBI Taxonomy" id="1144618"/>
    <lineage>
        <taxon>Bacteria</taxon>
        <taxon>Bacillati</taxon>
        <taxon>Actinomycetota</taxon>
        <taxon>Actinomycetes</taxon>
        <taxon>Streptosporangiales</taxon>
        <taxon>Allonocardiopsis</taxon>
    </lineage>
</organism>
<dbReference type="PANTHER" id="PTHR30472:SF41">
    <property type="entry name" value="TRANSPORT SYSTEM PERMEASE PROTEIN"/>
    <property type="match status" value="1"/>
</dbReference>
<dbReference type="Gene3D" id="1.10.3470.10">
    <property type="entry name" value="ABC transporter involved in vitamin B12 uptake, BtuC"/>
    <property type="match status" value="1"/>
</dbReference>
<name>A0A2T0QE07_9ACTN</name>
<evidence type="ECO:0000256" key="5">
    <source>
        <dbReference type="ARBA" id="ARBA00022692"/>
    </source>
</evidence>
<feature type="transmembrane region" description="Helical" evidence="8">
    <location>
        <begin position="159"/>
        <end position="183"/>
    </location>
</feature>
<protein>
    <submittedName>
        <fullName evidence="9">Iron complex transport system permease protein</fullName>
    </submittedName>
</protein>
<comment type="similarity">
    <text evidence="2">Belongs to the binding-protein-dependent transport system permease family. FecCD subfamily.</text>
</comment>
<dbReference type="GO" id="GO:0033214">
    <property type="term" value="P:siderophore-iron import into cell"/>
    <property type="evidence" value="ECO:0007669"/>
    <property type="project" value="TreeGrafter"/>
</dbReference>
<feature type="transmembrane region" description="Helical" evidence="8">
    <location>
        <begin position="134"/>
        <end position="152"/>
    </location>
</feature>
<dbReference type="InterPro" id="IPR037294">
    <property type="entry name" value="ABC_BtuC-like"/>
</dbReference>
<dbReference type="Pfam" id="PF01032">
    <property type="entry name" value="FecCD"/>
    <property type="match status" value="1"/>
</dbReference>
<reference evidence="9 10" key="1">
    <citation type="submission" date="2018-03" db="EMBL/GenBank/DDBJ databases">
        <title>Genomic Encyclopedia of Archaeal and Bacterial Type Strains, Phase II (KMG-II): from individual species to whole genera.</title>
        <authorList>
            <person name="Goeker M."/>
        </authorList>
    </citation>
    <scope>NUCLEOTIDE SEQUENCE [LARGE SCALE GENOMIC DNA]</scope>
    <source>
        <strain evidence="9 10">DSM 45601</strain>
    </source>
</reference>
<evidence type="ECO:0000256" key="4">
    <source>
        <dbReference type="ARBA" id="ARBA00022475"/>
    </source>
</evidence>
<dbReference type="InterPro" id="IPR000522">
    <property type="entry name" value="ABC_transptr_permease_BtuC"/>
</dbReference>
<dbReference type="AlphaFoldDB" id="A0A2T0QE07"/>
<evidence type="ECO:0000256" key="8">
    <source>
        <dbReference type="SAM" id="Phobius"/>
    </source>
</evidence>
<feature type="transmembrane region" description="Helical" evidence="8">
    <location>
        <begin position="63"/>
        <end position="83"/>
    </location>
</feature>
<dbReference type="GO" id="GO:0005886">
    <property type="term" value="C:plasma membrane"/>
    <property type="evidence" value="ECO:0007669"/>
    <property type="project" value="UniProtKB-SubCell"/>
</dbReference>
<dbReference type="SUPFAM" id="SSF81345">
    <property type="entry name" value="ABC transporter involved in vitamin B12 uptake, BtuC"/>
    <property type="match status" value="1"/>
</dbReference>
<gene>
    <name evidence="9" type="ORF">CLV72_101745</name>
</gene>
<proteinExistence type="inferred from homology"/>
<evidence type="ECO:0000313" key="9">
    <source>
        <dbReference type="EMBL" id="PRY02145.1"/>
    </source>
</evidence>
<evidence type="ECO:0000313" key="10">
    <source>
        <dbReference type="Proteomes" id="UP000237846"/>
    </source>
</evidence>
<keyword evidence="10" id="KW-1185">Reference proteome</keyword>
<keyword evidence="5 8" id="KW-0812">Transmembrane</keyword>
<keyword evidence="6 8" id="KW-1133">Transmembrane helix</keyword>
<dbReference type="PANTHER" id="PTHR30472">
    <property type="entry name" value="FERRIC ENTEROBACTIN TRANSPORT SYSTEM PERMEASE PROTEIN"/>
    <property type="match status" value="1"/>
</dbReference>
<evidence type="ECO:0000256" key="7">
    <source>
        <dbReference type="ARBA" id="ARBA00023136"/>
    </source>
</evidence>
<dbReference type="EMBL" id="PVZC01000001">
    <property type="protein sequence ID" value="PRY02145.1"/>
    <property type="molecule type" value="Genomic_DNA"/>
</dbReference>
<feature type="transmembrane region" description="Helical" evidence="8">
    <location>
        <begin position="293"/>
        <end position="313"/>
    </location>
</feature>
<evidence type="ECO:0000256" key="2">
    <source>
        <dbReference type="ARBA" id="ARBA00007935"/>
    </source>
</evidence>
<feature type="transmembrane region" description="Helical" evidence="8">
    <location>
        <begin position="215"/>
        <end position="234"/>
    </location>
</feature>
<sequence>MRDGPAWRLPLLFGSVSVAVVAVFLAALCLGSTPLPVDQAVRALFGLPVAEPRAEAVMWSVRLPRALTAVLAGAALGMAGLQMQTLFRNPLAEPYILGVSAGASLGVALVVTGAGGVAVGGFTAGLAGLGRTGIVVAASLGAALVLAIVLVLSRWVRSVVTLLVIGVMVGSGVTSVISVLLVYTNPQAAQQFINWGLGTFAATTWLDLRLFAPVALAALLLALAGVKSLNALLLGENYARTMGVRVRRTRMLTMASAALLAGSVTAFCGPVAFLGLAVPHLARIASGTADHRVLAPATVLLGAAAALLCGIAAQAPETGILPLNAVTALLGAPIVIVVLVRSRGALRGAAL</sequence>
<evidence type="ECO:0000256" key="1">
    <source>
        <dbReference type="ARBA" id="ARBA00004651"/>
    </source>
</evidence>